<organism evidence="3 4">
    <name type="scientific">Haemaphysalis longicornis</name>
    <name type="common">Bush tick</name>
    <dbReference type="NCBI Taxonomy" id="44386"/>
    <lineage>
        <taxon>Eukaryota</taxon>
        <taxon>Metazoa</taxon>
        <taxon>Ecdysozoa</taxon>
        <taxon>Arthropoda</taxon>
        <taxon>Chelicerata</taxon>
        <taxon>Arachnida</taxon>
        <taxon>Acari</taxon>
        <taxon>Parasitiformes</taxon>
        <taxon>Ixodida</taxon>
        <taxon>Ixodoidea</taxon>
        <taxon>Ixodidae</taxon>
        <taxon>Haemaphysalinae</taxon>
        <taxon>Haemaphysalis</taxon>
    </lineage>
</organism>
<feature type="transmembrane region" description="Helical" evidence="2">
    <location>
        <begin position="12"/>
        <end position="38"/>
    </location>
</feature>
<evidence type="ECO:0008006" key="5">
    <source>
        <dbReference type="Google" id="ProtNLM"/>
    </source>
</evidence>
<keyword evidence="2" id="KW-0812">Transmembrane</keyword>
<dbReference type="InterPro" id="IPR050327">
    <property type="entry name" value="Proton-linked_MCT"/>
</dbReference>
<dbReference type="Proteomes" id="UP000821853">
    <property type="component" value="Unassembled WGS sequence"/>
</dbReference>
<comment type="caution">
    <text evidence="3">The sequence shown here is derived from an EMBL/GenBank/DDBJ whole genome shotgun (WGS) entry which is preliminary data.</text>
</comment>
<keyword evidence="2" id="KW-1133">Transmembrane helix</keyword>
<dbReference type="OMA" id="CHGRECT"/>
<evidence type="ECO:0000313" key="3">
    <source>
        <dbReference type="EMBL" id="KAH9378248.1"/>
    </source>
</evidence>
<proteinExistence type="predicted"/>
<reference evidence="3 4" key="1">
    <citation type="journal article" date="2020" name="Cell">
        <title>Large-Scale Comparative Analyses of Tick Genomes Elucidate Their Genetic Diversity and Vector Capacities.</title>
        <authorList>
            <consortium name="Tick Genome and Microbiome Consortium (TIGMIC)"/>
            <person name="Jia N."/>
            <person name="Wang J."/>
            <person name="Shi W."/>
            <person name="Du L."/>
            <person name="Sun Y."/>
            <person name="Zhan W."/>
            <person name="Jiang J.F."/>
            <person name="Wang Q."/>
            <person name="Zhang B."/>
            <person name="Ji P."/>
            <person name="Bell-Sakyi L."/>
            <person name="Cui X.M."/>
            <person name="Yuan T.T."/>
            <person name="Jiang B.G."/>
            <person name="Yang W.F."/>
            <person name="Lam T.T."/>
            <person name="Chang Q.C."/>
            <person name="Ding S.J."/>
            <person name="Wang X.J."/>
            <person name="Zhu J.G."/>
            <person name="Ruan X.D."/>
            <person name="Zhao L."/>
            <person name="Wei J.T."/>
            <person name="Ye R.Z."/>
            <person name="Que T.C."/>
            <person name="Du C.H."/>
            <person name="Zhou Y.H."/>
            <person name="Cheng J.X."/>
            <person name="Dai P.F."/>
            <person name="Guo W.B."/>
            <person name="Han X.H."/>
            <person name="Huang E.J."/>
            <person name="Li L.F."/>
            <person name="Wei W."/>
            <person name="Gao Y.C."/>
            <person name="Liu J.Z."/>
            <person name="Shao H.Z."/>
            <person name="Wang X."/>
            <person name="Wang C.C."/>
            <person name="Yang T.C."/>
            <person name="Huo Q.B."/>
            <person name="Li W."/>
            <person name="Chen H.Y."/>
            <person name="Chen S.E."/>
            <person name="Zhou L.G."/>
            <person name="Ni X.B."/>
            <person name="Tian J.H."/>
            <person name="Sheng Y."/>
            <person name="Liu T."/>
            <person name="Pan Y.S."/>
            <person name="Xia L.Y."/>
            <person name="Li J."/>
            <person name="Zhao F."/>
            <person name="Cao W.C."/>
        </authorList>
    </citation>
    <scope>NUCLEOTIDE SEQUENCE [LARGE SCALE GENOMIC DNA]</scope>
    <source>
        <strain evidence="3">HaeL-2018</strain>
    </source>
</reference>
<dbReference type="InterPro" id="IPR036259">
    <property type="entry name" value="MFS_trans_sf"/>
</dbReference>
<protein>
    <recommendedName>
        <fullName evidence="5">Monocarboxylate transporter</fullName>
    </recommendedName>
</protein>
<feature type="transmembrane region" description="Helical" evidence="2">
    <location>
        <begin position="327"/>
        <end position="345"/>
    </location>
</feature>
<sequence>MYGISHSIPGNQYFPITFAGAGSGIVCYTITLLVMMYFNRYRGIAIGIRYAGYSLSSLIFPPVLASLEDVFSFNQVLLLFAGISLHLTPLVLALKEPPWLTKSTRREKHAAGGPSTHGSSCFTAGQRHRTEKTFDNKNEAFGRSLQDIGARSHVQGNNNIEITYSGNLYISTEQDGVKTGAASPEIKKVETKNELIITAPKGSRSAHLVPDSSLKSRIEGKEPAEARGMILRRKNASDVCVGGAADSKMHTWSVTEAETPDGTLDRKPLRQPGGVRCHGRECTASKSMVPAPNDHLEEVGFRCDGAVDRVSNVQLDGTPRRYSWRSLLLSPVYWLFVLGGVLADYSDSAILSTLVDSALDRGATRLQADMAIACSAPSQLIGRTILPLIADLGFINRTTMTCFSYFLFAASVVTLSATRSFPTYVAAAAFVSMSTGSLMTMKHVVAADYFGVDAVAATWVACGALSTPLFFCSPSILGEILFAADNHYILLNKVQPLCNGKTKQL</sequence>
<dbReference type="SUPFAM" id="SSF103473">
    <property type="entry name" value="MFS general substrate transporter"/>
    <property type="match status" value="1"/>
</dbReference>
<feature type="region of interest" description="Disordered" evidence="1">
    <location>
        <begin position="104"/>
        <end position="127"/>
    </location>
</feature>
<dbReference type="PANTHER" id="PTHR11360:SF303">
    <property type="entry name" value="MAJOR FACILITATOR SUPERFAMILY (MFS) PROFILE DOMAIN-CONTAINING PROTEIN"/>
    <property type="match status" value="1"/>
</dbReference>
<evidence type="ECO:0000256" key="2">
    <source>
        <dbReference type="SAM" id="Phobius"/>
    </source>
</evidence>
<dbReference type="Gene3D" id="1.20.1250.20">
    <property type="entry name" value="MFS general substrate transporter like domains"/>
    <property type="match status" value="1"/>
</dbReference>
<name>A0A9J6GU38_HAELO</name>
<evidence type="ECO:0000256" key="1">
    <source>
        <dbReference type="SAM" id="MobiDB-lite"/>
    </source>
</evidence>
<feature type="transmembrane region" description="Helical" evidence="2">
    <location>
        <begin position="50"/>
        <end position="67"/>
    </location>
</feature>
<dbReference type="EMBL" id="JABSTR010000008">
    <property type="protein sequence ID" value="KAH9378248.1"/>
    <property type="molecule type" value="Genomic_DNA"/>
</dbReference>
<feature type="region of interest" description="Disordered" evidence="1">
    <location>
        <begin position="257"/>
        <end position="276"/>
    </location>
</feature>
<dbReference type="AlphaFoldDB" id="A0A9J6GU38"/>
<keyword evidence="2" id="KW-0472">Membrane</keyword>
<feature type="transmembrane region" description="Helical" evidence="2">
    <location>
        <begin position="73"/>
        <end position="94"/>
    </location>
</feature>
<keyword evidence="4" id="KW-1185">Reference proteome</keyword>
<dbReference type="VEuPathDB" id="VectorBase:HLOH_063293"/>
<gene>
    <name evidence="3" type="ORF">HPB48_016828</name>
</gene>
<dbReference type="PANTHER" id="PTHR11360">
    <property type="entry name" value="MONOCARBOXYLATE TRANSPORTER"/>
    <property type="match status" value="1"/>
</dbReference>
<accession>A0A9J6GU38</accession>
<dbReference type="OrthoDB" id="6515380at2759"/>
<dbReference type="GO" id="GO:0008028">
    <property type="term" value="F:monocarboxylic acid transmembrane transporter activity"/>
    <property type="evidence" value="ECO:0007669"/>
    <property type="project" value="TreeGrafter"/>
</dbReference>
<evidence type="ECO:0000313" key="4">
    <source>
        <dbReference type="Proteomes" id="UP000821853"/>
    </source>
</evidence>